<dbReference type="KEGG" id="aplc:110988829"/>
<organism evidence="2 3">
    <name type="scientific">Acanthaster planci</name>
    <name type="common">Crown-of-thorns starfish</name>
    <dbReference type="NCBI Taxonomy" id="133434"/>
    <lineage>
        <taxon>Eukaryota</taxon>
        <taxon>Metazoa</taxon>
        <taxon>Echinodermata</taxon>
        <taxon>Eleutherozoa</taxon>
        <taxon>Asterozoa</taxon>
        <taxon>Asteroidea</taxon>
        <taxon>Valvatacea</taxon>
        <taxon>Valvatida</taxon>
        <taxon>Acanthasteridae</taxon>
        <taxon>Acanthaster</taxon>
    </lineage>
</organism>
<gene>
    <name evidence="3" type="primary">LOC110988829</name>
</gene>
<proteinExistence type="predicted"/>
<dbReference type="PANTHER" id="PTHR24192">
    <property type="entry name" value="ANKYRIN REPEAT DOMAIN 40"/>
    <property type="match status" value="1"/>
</dbReference>
<dbReference type="Pfam" id="PF12796">
    <property type="entry name" value="Ank_2"/>
    <property type="match status" value="1"/>
</dbReference>
<dbReference type="GeneID" id="110988829"/>
<dbReference type="SUPFAM" id="SSF48403">
    <property type="entry name" value="Ankyrin repeat"/>
    <property type="match status" value="1"/>
</dbReference>
<name>A0A8B7ZS54_ACAPL</name>
<dbReference type="InterPro" id="IPR036770">
    <property type="entry name" value="Ankyrin_rpt-contain_sf"/>
</dbReference>
<dbReference type="Proteomes" id="UP000694845">
    <property type="component" value="Unplaced"/>
</dbReference>
<protein>
    <submittedName>
        <fullName evidence="3">Ankyrin repeat domain-containing protein 40-like isoform X1</fullName>
    </submittedName>
</protein>
<feature type="repeat" description="ANK" evidence="1">
    <location>
        <begin position="40"/>
        <end position="72"/>
    </location>
</feature>
<accession>A0A8B7ZS54</accession>
<dbReference type="PANTHER" id="PTHR24192:SF3">
    <property type="entry name" value="ANKYRIN REPEAT DOMAIN 40"/>
    <property type="match status" value="1"/>
</dbReference>
<dbReference type="SMART" id="SM00248">
    <property type="entry name" value="ANK"/>
    <property type="match status" value="2"/>
</dbReference>
<dbReference type="RefSeq" id="XP_022108403.1">
    <property type="nucleotide sequence ID" value="XM_022252711.1"/>
</dbReference>
<keyword evidence="1" id="KW-0040">ANK repeat</keyword>
<dbReference type="InterPro" id="IPR039195">
    <property type="entry name" value="ANKRD40"/>
</dbReference>
<dbReference type="InterPro" id="IPR002110">
    <property type="entry name" value="Ankyrin_rpt"/>
</dbReference>
<keyword evidence="2" id="KW-1185">Reference proteome</keyword>
<dbReference type="PROSITE" id="PS50088">
    <property type="entry name" value="ANK_REPEAT"/>
    <property type="match status" value="1"/>
</dbReference>
<sequence length="241" mass="27212">MDDSKDLEDKFREAASIGDQDMLDKLLQLGVNVNAQHRINGWTALHWASKRGHPTIVRHLLTNGADRSLTNGKGETAAQLTDKEEIHSLLGGKPETLSNSSLPITPNYIRHPPFPYLSKTNGTAQSPMANTNHDQPITSRISHLSSEELVLKVRVANSAETDFIEIEIDRNERTFSNLVLTCCRELNCEPETVVKVRKLPNTILRKDKDVWRLTDFQELEIVLQKFSGGTRLQNAFQELIY</sequence>
<reference evidence="3" key="1">
    <citation type="submission" date="2025-08" db="UniProtKB">
        <authorList>
            <consortium name="RefSeq"/>
        </authorList>
    </citation>
    <scope>IDENTIFICATION</scope>
</reference>
<dbReference type="AlphaFoldDB" id="A0A8B7ZS54"/>
<evidence type="ECO:0000313" key="2">
    <source>
        <dbReference type="Proteomes" id="UP000694845"/>
    </source>
</evidence>
<dbReference type="OrthoDB" id="194358at2759"/>
<dbReference type="Gene3D" id="1.25.40.20">
    <property type="entry name" value="Ankyrin repeat-containing domain"/>
    <property type="match status" value="1"/>
</dbReference>
<dbReference type="PROSITE" id="PS50297">
    <property type="entry name" value="ANK_REP_REGION"/>
    <property type="match status" value="1"/>
</dbReference>
<dbReference type="OMA" id="CSNQQIL"/>
<evidence type="ECO:0000256" key="1">
    <source>
        <dbReference type="PROSITE-ProRule" id="PRU00023"/>
    </source>
</evidence>
<evidence type="ECO:0000313" key="3">
    <source>
        <dbReference type="RefSeq" id="XP_022108403.1"/>
    </source>
</evidence>